<feature type="chain" id="PRO_5021441557" evidence="1">
    <location>
        <begin position="28"/>
        <end position="87"/>
    </location>
</feature>
<protein>
    <submittedName>
        <fullName evidence="2">Uncharacterized protein</fullName>
    </submittedName>
</protein>
<accession>A0A4Y7IUI8</accession>
<organism evidence="2 3">
    <name type="scientific">Papaver somniferum</name>
    <name type="common">Opium poppy</name>
    <dbReference type="NCBI Taxonomy" id="3469"/>
    <lineage>
        <taxon>Eukaryota</taxon>
        <taxon>Viridiplantae</taxon>
        <taxon>Streptophyta</taxon>
        <taxon>Embryophyta</taxon>
        <taxon>Tracheophyta</taxon>
        <taxon>Spermatophyta</taxon>
        <taxon>Magnoliopsida</taxon>
        <taxon>Ranunculales</taxon>
        <taxon>Papaveraceae</taxon>
        <taxon>Papaveroideae</taxon>
        <taxon>Papaver</taxon>
    </lineage>
</organism>
<proteinExistence type="predicted"/>
<keyword evidence="3" id="KW-1185">Reference proteome</keyword>
<evidence type="ECO:0000313" key="2">
    <source>
        <dbReference type="EMBL" id="RZC51159.1"/>
    </source>
</evidence>
<dbReference type="AlphaFoldDB" id="A0A4Y7IUI8"/>
<sequence>MGANFRKFILLGLVFAVVLLISSEVLAVKDLPEKALSEEKKLGTSSDGYREVELDVGGHEVEDREAGAYEIEGVTGEHHYAADRSGG</sequence>
<evidence type="ECO:0000313" key="3">
    <source>
        <dbReference type="Proteomes" id="UP000316621"/>
    </source>
</evidence>
<keyword evidence="1" id="KW-0732">Signal</keyword>
<gene>
    <name evidence="2" type="ORF">C5167_019585</name>
</gene>
<evidence type="ECO:0000256" key="1">
    <source>
        <dbReference type="SAM" id="SignalP"/>
    </source>
</evidence>
<feature type="signal peptide" evidence="1">
    <location>
        <begin position="1"/>
        <end position="27"/>
    </location>
</feature>
<name>A0A4Y7IUI8_PAPSO</name>
<dbReference type="EMBL" id="CM010716">
    <property type="protein sequence ID" value="RZC51159.1"/>
    <property type="molecule type" value="Genomic_DNA"/>
</dbReference>
<dbReference type="Proteomes" id="UP000316621">
    <property type="component" value="Chromosome 2"/>
</dbReference>
<dbReference type="Gramene" id="RZC51159">
    <property type="protein sequence ID" value="RZC51159"/>
    <property type="gene ID" value="C5167_019585"/>
</dbReference>
<reference evidence="2 3" key="1">
    <citation type="journal article" date="2018" name="Science">
        <title>The opium poppy genome and morphinan production.</title>
        <authorList>
            <person name="Guo L."/>
            <person name="Winzer T."/>
            <person name="Yang X."/>
            <person name="Li Y."/>
            <person name="Ning Z."/>
            <person name="He Z."/>
            <person name="Teodor R."/>
            <person name="Lu Y."/>
            <person name="Bowser T.A."/>
            <person name="Graham I.A."/>
            <person name="Ye K."/>
        </authorList>
    </citation>
    <scope>NUCLEOTIDE SEQUENCE [LARGE SCALE GENOMIC DNA]</scope>
    <source>
        <strain evidence="3">cv. HN1</strain>
        <tissue evidence="2">Leaves</tissue>
    </source>
</reference>